<organism evidence="1 2">
    <name type="scientific">Bauhinia variegata</name>
    <name type="common">Purple orchid tree</name>
    <name type="synonym">Phanera variegata</name>
    <dbReference type="NCBI Taxonomy" id="167791"/>
    <lineage>
        <taxon>Eukaryota</taxon>
        <taxon>Viridiplantae</taxon>
        <taxon>Streptophyta</taxon>
        <taxon>Embryophyta</taxon>
        <taxon>Tracheophyta</taxon>
        <taxon>Spermatophyta</taxon>
        <taxon>Magnoliopsida</taxon>
        <taxon>eudicotyledons</taxon>
        <taxon>Gunneridae</taxon>
        <taxon>Pentapetalae</taxon>
        <taxon>rosids</taxon>
        <taxon>fabids</taxon>
        <taxon>Fabales</taxon>
        <taxon>Fabaceae</taxon>
        <taxon>Cercidoideae</taxon>
        <taxon>Cercideae</taxon>
        <taxon>Bauhiniinae</taxon>
        <taxon>Bauhinia</taxon>
    </lineage>
</organism>
<proteinExistence type="predicted"/>
<evidence type="ECO:0000313" key="1">
    <source>
        <dbReference type="EMBL" id="KAI4356985.1"/>
    </source>
</evidence>
<sequence>MAARIVRMCLLLVLVISSLNFPSFAVPLSRRKPWNKIKEINQQGPYVGLITVFETEENAFFEAGAFELHWKHPFVDLSGRLFRVGKIYNMKVIYVRCGEGLINAAATTQQMVDVFEVIGIVHFGIAGSSNNSLSIGDVTIPKQFMDTGLWHWLNPNATLESSEFAELDIGNYNVPEEGKNLLGRIGYKYEEFYSESGKPNAWKPLVWANVTHDWLQLFANLERLELERCVNSSYCLPYDPKIVSGLKASTADIFVDNAAYRDFLFKTFQVSSVDMESFAIVMTSLSNDFQVIVIRGISDFAGGTEESSSVDDIFELLAASNAVKVVLAFLNILSPHTTLEM</sequence>
<reference evidence="1 2" key="1">
    <citation type="journal article" date="2022" name="DNA Res.">
        <title>Chromosomal-level genome assembly of the orchid tree Bauhinia variegata (Leguminosae; Cercidoideae) supports the allotetraploid origin hypothesis of Bauhinia.</title>
        <authorList>
            <person name="Zhong Y."/>
            <person name="Chen Y."/>
            <person name="Zheng D."/>
            <person name="Pang J."/>
            <person name="Liu Y."/>
            <person name="Luo S."/>
            <person name="Meng S."/>
            <person name="Qian L."/>
            <person name="Wei D."/>
            <person name="Dai S."/>
            <person name="Zhou R."/>
        </authorList>
    </citation>
    <scope>NUCLEOTIDE SEQUENCE [LARGE SCALE GENOMIC DNA]</scope>
    <source>
        <strain evidence="1">BV-YZ2020</strain>
    </source>
</reference>
<evidence type="ECO:0000313" key="2">
    <source>
        <dbReference type="Proteomes" id="UP000828941"/>
    </source>
</evidence>
<keyword evidence="2" id="KW-1185">Reference proteome</keyword>
<name>A0ACB9Q8N7_BAUVA</name>
<comment type="caution">
    <text evidence="1">The sequence shown here is derived from an EMBL/GenBank/DDBJ whole genome shotgun (WGS) entry which is preliminary data.</text>
</comment>
<protein>
    <submittedName>
        <fullName evidence="1">Uncharacterized protein</fullName>
    </submittedName>
</protein>
<accession>A0ACB9Q8N7</accession>
<gene>
    <name evidence="1" type="ORF">L6164_000963</name>
</gene>
<dbReference type="Proteomes" id="UP000828941">
    <property type="component" value="Chromosome 1"/>
</dbReference>
<dbReference type="EMBL" id="CM039426">
    <property type="protein sequence ID" value="KAI4356985.1"/>
    <property type="molecule type" value="Genomic_DNA"/>
</dbReference>